<dbReference type="RefSeq" id="WP_318649267.1">
    <property type="nucleotide sequence ID" value="NZ_CP137852.1"/>
</dbReference>
<evidence type="ECO:0000313" key="3">
    <source>
        <dbReference type="Proteomes" id="UP001305521"/>
    </source>
</evidence>
<dbReference type="SUPFAM" id="SSF53756">
    <property type="entry name" value="UDP-Glycosyltransferase/glycogen phosphorylase"/>
    <property type="match status" value="1"/>
</dbReference>
<feature type="compositionally biased region" description="Basic and acidic residues" evidence="1">
    <location>
        <begin position="416"/>
        <end position="425"/>
    </location>
</feature>
<organism evidence="2 3">
    <name type="scientific">Sediminicoccus rosea</name>
    <dbReference type="NCBI Taxonomy" id="1225128"/>
    <lineage>
        <taxon>Bacteria</taxon>
        <taxon>Pseudomonadati</taxon>
        <taxon>Pseudomonadota</taxon>
        <taxon>Alphaproteobacteria</taxon>
        <taxon>Acetobacterales</taxon>
        <taxon>Roseomonadaceae</taxon>
        <taxon>Sediminicoccus</taxon>
    </lineage>
</organism>
<dbReference type="Pfam" id="PF01075">
    <property type="entry name" value="Glyco_transf_9"/>
    <property type="match status" value="1"/>
</dbReference>
<feature type="region of interest" description="Disordered" evidence="1">
    <location>
        <begin position="414"/>
        <end position="440"/>
    </location>
</feature>
<dbReference type="Gene3D" id="3.40.50.2000">
    <property type="entry name" value="Glycogen Phosphorylase B"/>
    <property type="match status" value="1"/>
</dbReference>
<keyword evidence="3" id="KW-1185">Reference proteome</keyword>
<evidence type="ECO:0000256" key="1">
    <source>
        <dbReference type="SAM" id="MobiDB-lite"/>
    </source>
</evidence>
<protein>
    <submittedName>
        <fullName evidence="2">Glycosyltransferase family 9 protein</fullName>
    </submittedName>
</protein>
<dbReference type="InterPro" id="IPR002201">
    <property type="entry name" value="Glyco_trans_9"/>
</dbReference>
<accession>A0ABZ0PIM2</accession>
<evidence type="ECO:0000313" key="2">
    <source>
        <dbReference type="EMBL" id="WPB85301.1"/>
    </source>
</evidence>
<gene>
    <name evidence="2" type="ORF">R9Z33_00160</name>
</gene>
<name>A0ABZ0PIM2_9PROT</name>
<sequence>MPLMIPRIQRVARRTADVYYETGSRCAASLYLYKSLAAKVSFFATHVWGLGRYLMPWRLAKETRRLEAIRNEGRLAVVITVSGGLGDLIVIARCMRDLAAKVEPFSFDVFAPSPGLAQWVFSAVPGFDRAYPDTLEGLAGRAYDIRLRLNQTLVIVYDAVRWARLRLAPRMMEVVSHISRSRRRGGLEPYILHHPLLDNGLARKAVYANRNRNDFLHSLAGLEYGGDHLPIAADETVLARLGLEGRPFVTVHNGFDTNFVITAPRATKCYPHFADVVAALKAARPDLVVVQIGTTTSDPIPGVDLNLIDQTTLREVAGLLRATSLHLDNEGGLVHLAACYGRRSLVLFGPTPSDYFGYARNINVDPVRCGGCWWIDELWMARCPRGMAQPECLFDQPPAKVAALALSALQIGAGGSDRHPPDARRVASLPPLGEVSRRET</sequence>
<dbReference type="Proteomes" id="UP001305521">
    <property type="component" value="Chromosome"/>
</dbReference>
<dbReference type="EMBL" id="CP137852">
    <property type="protein sequence ID" value="WPB85301.1"/>
    <property type="molecule type" value="Genomic_DNA"/>
</dbReference>
<reference evidence="2 3" key="1">
    <citation type="submission" date="2023-11" db="EMBL/GenBank/DDBJ databases">
        <title>Arctic aerobic anoxygenic photoheterotroph Sediminicoccus rosea KRV36 adapts its photosynthesis to long days of polar summer.</title>
        <authorList>
            <person name="Tomasch J."/>
            <person name="Kopejtka K."/>
            <person name="Bily T."/>
            <person name="Gardiner A.T."/>
            <person name="Gardian Z."/>
            <person name="Shivaramu S."/>
            <person name="Koblizek M."/>
            <person name="Engelhardt F."/>
            <person name="Kaftan D."/>
        </authorList>
    </citation>
    <scope>NUCLEOTIDE SEQUENCE [LARGE SCALE GENOMIC DNA]</scope>
    <source>
        <strain evidence="2 3">R-30</strain>
    </source>
</reference>
<proteinExistence type="predicted"/>